<dbReference type="GO" id="GO:0005524">
    <property type="term" value="F:ATP binding"/>
    <property type="evidence" value="ECO:0007669"/>
    <property type="project" value="InterPro"/>
</dbReference>
<name>A0A9D1S363_9FIRM</name>
<accession>A0A9D1S363</accession>
<dbReference type="Pfam" id="PF00485">
    <property type="entry name" value="PRK"/>
    <property type="match status" value="1"/>
</dbReference>
<dbReference type="SUPFAM" id="SSF55186">
    <property type="entry name" value="ThrRS/AlaRS common domain"/>
    <property type="match status" value="1"/>
</dbReference>
<dbReference type="Gene3D" id="3.30.980.10">
    <property type="entry name" value="Threonyl-trna Synthetase, Chain A, domain 2"/>
    <property type="match status" value="1"/>
</dbReference>
<organism evidence="2 3">
    <name type="scientific">Candidatus Alloenteromonas pullicola</name>
    <dbReference type="NCBI Taxonomy" id="2840784"/>
    <lineage>
        <taxon>Bacteria</taxon>
        <taxon>Bacillati</taxon>
        <taxon>Bacillota</taxon>
        <taxon>Bacillota incertae sedis</taxon>
        <taxon>Candidatus Alloenteromonas</taxon>
    </lineage>
</organism>
<dbReference type="InterPro" id="IPR006083">
    <property type="entry name" value="PRK/URK"/>
</dbReference>
<protein>
    <recommendedName>
        <fullName evidence="1">TGS domain-containing protein</fullName>
    </recommendedName>
</protein>
<dbReference type="Proteomes" id="UP000824070">
    <property type="component" value="Unassembled WGS sequence"/>
</dbReference>
<dbReference type="PROSITE" id="PS51880">
    <property type="entry name" value="TGS"/>
    <property type="match status" value="1"/>
</dbReference>
<evidence type="ECO:0000313" key="2">
    <source>
        <dbReference type="EMBL" id="HIU45336.1"/>
    </source>
</evidence>
<dbReference type="Gene3D" id="3.40.50.300">
    <property type="entry name" value="P-loop containing nucleotide triphosphate hydrolases"/>
    <property type="match status" value="1"/>
</dbReference>
<gene>
    <name evidence="2" type="ORF">IAC52_03450</name>
</gene>
<evidence type="ECO:0000259" key="1">
    <source>
        <dbReference type="PROSITE" id="PS51880"/>
    </source>
</evidence>
<dbReference type="AlphaFoldDB" id="A0A9D1S363"/>
<proteinExistence type="predicted"/>
<evidence type="ECO:0000313" key="3">
    <source>
        <dbReference type="Proteomes" id="UP000824070"/>
    </source>
</evidence>
<dbReference type="InterPro" id="IPR018163">
    <property type="entry name" value="Thr/Ala-tRNA-synth_IIc_edit"/>
</dbReference>
<reference evidence="2" key="2">
    <citation type="journal article" date="2021" name="PeerJ">
        <title>Extensive microbial diversity within the chicken gut microbiome revealed by metagenomics and culture.</title>
        <authorList>
            <person name="Gilroy R."/>
            <person name="Ravi A."/>
            <person name="Getino M."/>
            <person name="Pursley I."/>
            <person name="Horton D.L."/>
            <person name="Alikhan N.F."/>
            <person name="Baker D."/>
            <person name="Gharbi K."/>
            <person name="Hall N."/>
            <person name="Watson M."/>
            <person name="Adriaenssens E.M."/>
            <person name="Foster-Nyarko E."/>
            <person name="Jarju S."/>
            <person name="Secka A."/>
            <person name="Antonio M."/>
            <person name="Oren A."/>
            <person name="Chaudhuri R.R."/>
            <person name="La Ragione R."/>
            <person name="Hildebrand F."/>
            <person name="Pallen M.J."/>
        </authorList>
    </citation>
    <scope>NUCLEOTIDE SEQUENCE</scope>
    <source>
        <strain evidence="2">ChiGjej1B1-22543</strain>
    </source>
</reference>
<dbReference type="InterPro" id="IPR027417">
    <property type="entry name" value="P-loop_NTPase"/>
</dbReference>
<dbReference type="SUPFAM" id="SSF52540">
    <property type="entry name" value="P-loop containing nucleoside triphosphate hydrolases"/>
    <property type="match status" value="1"/>
</dbReference>
<comment type="caution">
    <text evidence="2">The sequence shown here is derived from an EMBL/GenBank/DDBJ whole genome shotgun (WGS) entry which is preliminary data.</text>
</comment>
<sequence length="549" mass="62713">MPFSVTIGNNKTTYQKKMSLLEILNGSNEDKSIIAARVNNRVRELTYEVNYDCEIQWLTVKDGDATKTYEASLRFITAMAFRRAYPDLKIRFAYNVSRCVSIHLLTPGYTANTAMLLKVSHEMERIIAADYPLNRMVVPLDKAREVYERLGDEDKLALLPYRPEKTAHLYECDGFYDYMYSHMVPSTGYIKKYKLRLYAPSFLLQYPRAEADGEIPPFKDAPTFGRVLKESHDWAKIVGSDTVAGINKSIEKRGPIEFINLCEARHNRMLCELGQMIEDSIDEVSLICIAGPSSSGKTTFANRLRIELLARGINPIRISIDDYYLEKDKIPKGENGEIDLESIEALNIPLFNQNMVDLIAGETVTLPKFDFQSGKSIPGRTLHVEHGQPIIIEGIHALNDRMTVDIPKSAKFKIFIAPQAQINLDDHTPLSLTDLRLIRRIVRDYKFRNASAEETIGMWPSVRAGEFKWIYDTQEGSDYVYNSMLSYELPVMKKYALPLLKGIEETSPCFPTAMRLVRMLKFFVDMDDQWVPSNSLMREFIGGSCYEDV</sequence>
<reference evidence="2" key="1">
    <citation type="submission" date="2020-10" db="EMBL/GenBank/DDBJ databases">
        <authorList>
            <person name="Gilroy R."/>
        </authorList>
    </citation>
    <scope>NUCLEOTIDE SEQUENCE</scope>
    <source>
        <strain evidence="2">ChiGjej1B1-22543</strain>
    </source>
</reference>
<dbReference type="CDD" id="cd02028">
    <property type="entry name" value="UMPK_like"/>
    <property type="match status" value="1"/>
</dbReference>
<dbReference type="PANTHER" id="PTHR10285">
    <property type="entry name" value="URIDINE KINASE"/>
    <property type="match status" value="1"/>
</dbReference>
<dbReference type="InterPro" id="IPR004095">
    <property type="entry name" value="TGS"/>
</dbReference>
<dbReference type="GO" id="GO:0016301">
    <property type="term" value="F:kinase activity"/>
    <property type="evidence" value="ECO:0007669"/>
    <property type="project" value="InterPro"/>
</dbReference>
<feature type="domain" description="TGS" evidence="1">
    <location>
        <begin position="1"/>
        <end position="59"/>
    </location>
</feature>
<dbReference type="EMBL" id="DVMV01000024">
    <property type="protein sequence ID" value="HIU45336.1"/>
    <property type="molecule type" value="Genomic_DNA"/>
</dbReference>